<dbReference type="Gene3D" id="3.40.50.300">
    <property type="entry name" value="P-loop containing nucleotide triphosphate hydrolases"/>
    <property type="match status" value="1"/>
</dbReference>
<sequence length="549" mass="64809">MLFLASNKKQNQKEGKVSKYYDKLTVERKLFLGQLKQLIENEFEEQKITRDNRGGCSLPEMEREEALENNIRTISINASWGMGKSFFAKALKTKLETSGIKVFNFNAWKNDYHKEPLKSLIGELNEQMKFGSDVKEKADKLIKNVLKEGSKVLISTLLKHLKISNEDLDGLKEIFSEVSESSLDEYKKYKKVLEDFKIALEEKCIFTEETQGKKVIIIDELDRCVPNFSVELLEAVKHIFNVEGLIFIFLINKEQLGESVKNLYGDVNKGEGYFRKFFDLSLELPELNLEEYIDLEYQINLENGFSHYEDLNTLNRHIFFTSLDNLYLTFTAREINMMYRKYQIFLKSLANNEKNNITFSVLLGYYFIFKEKKADDFLKWLDENLKKNYSFDMDENPHFLFSTRLEINRKSFLSDMICTIQHVLSEIEYKDGINEEPKDGINEEPKDDMNEEPKDDMNEESKEIVYRYRVQYYDSNEKYYDPNFLTGEQIFYNGNEINYIHSGLYCDEQTFERKYFTFMLSLPLNYKFNTGKFGLMGYLDSKYNFITGN</sequence>
<dbReference type="Pfam" id="PF07693">
    <property type="entry name" value="KAP_NTPase"/>
    <property type="match status" value="1"/>
</dbReference>
<protein>
    <recommendedName>
        <fullName evidence="2">KAP NTPase domain-containing protein</fullName>
    </recommendedName>
</protein>
<dbReference type="InterPro" id="IPR027417">
    <property type="entry name" value="P-loop_NTPase"/>
</dbReference>
<dbReference type="SUPFAM" id="SSF52540">
    <property type="entry name" value="P-loop containing nucleoside triphosphate hydrolases"/>
    <property type="match status" value="1"/>
</dbReference>
<evidence type="ECO:0000313" key="4">
    <source>
        <dbReference type="Proteomes" id="UP000263486"/>
    </source>
</evidence>
<evidence type="ECO:0000256" key="1">
    <source>
        <dbReference type="SAM" id="MobiDB-lite"/>
    </source>
</evidence>
<dbReference type="Proteomes" id="UP000263486">
    <property type="component" value="Unassembled WGS sequence"/>
</dbReference>
<evidence type="ECO:0000313" key="3">
    <source>
        <dbReference type="EMBL" id="REI41683.1"/>
    </source>
</evidence>
<keyword evidence="4" id="KW-1185">Reference proteome</keyword>
<accession>A0ABX9KHU2</accession>
<feature type="region of interest" description="Disordered" evidence="1">
    <location>
        <begin position="434"/>
        <end position="457"/>
    </location>
</feature>
<comment type="caution">
    <text evidence="3">The sequence shown here is derived from an EMBL/GenBank/DDBJ whole genome shotgun (WGS) entry which is preliminary data.</text>
</comment>
<reference evidence="3 4" key="1">
    <citation type="submission" date="2018-08" db="EMBL/GenBank/DDBJ databases">
        <title>Draft genome sequence of Psychrilyobacter sp. strain SD5 isolated from Black Sea water.</title>
        <authorList>
            <person name="Yadav S."/>
            <person name="Villanueva L."/>
            <person name="Damste J.S.S."/>
        </authorList>
    </citation>
    <scope>NUCLEOTIDE SEQUENCE [LARGE SCALE GENOMIC DNA]</scope>
    <source>
        <strain evidence="3 4">SD5</strain>
    </source>
</reference>
<proteinExistence type="predicted"/>
<evidence type="ECO:0000259" key="2">
    <source>
        <dbReference type="Pfam" id="PF07693"/>
    </source>
</evidence>
<organism evidence="3 4">
    <name type="scientific">Psychrilyobacter piezotolerans</name>
    <dbReference type="NCBI Taxonomy" id="2293438"/>
    <lineage>
        <taxon>Bacteria</taxon>
        <taxon>Fusobacteriati</taxon>
        <taxon>Fusobacteriota</taxon>
        <taxon>Fusobacteriia</taxon>
        <taxon>Fusobacteriales</taxon>
        <taxon>Fusobacteriaceae</taxon>
        <taxon>Psychrilyobacter</taxon>
    </lineage>
</organism>
<dbReference type="InterPro" id="IPR011646">
    <property type="entry name" value="KAP_P-loop"/>
</dbReference>
<feature type="domain" description="KAP NTPase" evidence="2">
    <location>
        <begin position="72"/>
        <end position="309"/>
    </location>
</feature>
<name>A0ABX9KHU2_9FUSO</name>
<dbReference type="EMBL" id="QUAJ01000008">
    <property type="protein sequence ID" value="REI41683.1"/>
    <property type="molecule type" value="Genomic_DNA"/>
</dbReference>
<gene>
    <name evidence="3" type="ORF">DYH56_05945</name>
</gene>